<dbReference type="PROSITE" id="PS00232">
    <property type="entry name" value="CADHERIN_1"/>
    <property type="match status" value="5"/>
</dbReference>
<dbReference type="InterPro" id="IPR002126">
    <property type="entry name" value="Cadherin-like_dom"/>
</dbReference>
<keyword evidence="9 14" id="KW-0472">Membrane</keyword>
<protein>
    <submittedName>
        <fullName evidence="16">Cadherin-87A</fullName>
    </submittedName>
</protein>
<dbReference type="PRINTS" id="PR00205">
    <property type="entry name" value="CADHERIN"/>
</dbReference>
<feature type="domain" description="Cadherin" evidence="15">
    <location>
        <begin position="502"/>
        <end position="615"/>
    </location>
</feature>
<dbReference type="FunFam" id="2.60.40.60:FF:000020">
    <property type="entry name" value="Dachsous cadherin-related 1b"/>
    <property type="match status" value="2"/>
</dbReference>
<keyword evidence="6 12" id="KW-0106">Calcium</keyword>
<feature type="domain" description="Cadherin" evidence="15">
    <location>
        <begin position="616"/>
        <end position="720"/>
    </location>
</feature>
<dbReference type="GO" id="GO:0005886">
    <property type="term" value="C:plasma membrane"/>
    <property type="evidence" value="ECO:0007669"/>
    <property type="project" value="UniProtKB-SubCell"/>
</dbReference>
<evidence type="ECO:0000256" key="14">
    <source>
        <dbReference type="SAM" id="Phobius"/>
    </source>
</evidence>
<dbReference type="Proteomes" id="UP001054837">
    <property type="component" value="Unassembled WGS sequence"/>
</dbReference>
<keyword evidence="7" id="KW-0130">Cell adhesion</keyword>
<dbReference type="CDD" id="cd11304">
    <property type="entry name" value="Cadherin_repeat"/>
    <property type="match status" value="14"/>
</dbReference>
<evidence type="ECO:0000256" key="12">
    <source>
        <dbReference type="PROSITE-ProRule" id="PRU00043"/>
    </source>
</evidence>
<evidence type="ECO:0000256" key="2">
    <source>
        <dbReference type="ARBA" id="ARBA00022475"/>
    </source>
</evidence>
<dbReference type="SMART" id="SM00112">
    <property type="entry name" value="CA"/>
    <property type="match status" value="14"/>
</dbReference>
<feature type="domain" description="Cadherin" evidence="15">
    <location>
        <begin position="1163"/>
        <end position="1268"/>
    </location>
</feature>
<evidence type="ECO:0000256" key="6">
    <source>
        <dbReference type="ARBA" id="ARBA00022837"/>
    </source>
</evidence>
<dbReference type="FunFam" id="2.60.40.60:FF:000116">
    <property type="entry name" value="Dachsous cadherin-related 2"/>
    <property type="match status" value="1"/>
</dbReference>
<keyword evidence="5" id="KW-0677">Repeat</keyword>
<dbReference type="Pfam" id="PF00028">
    <property type="entry name" value="Cadherin"/>
    <property type="match status" value="12"/>
</dbReference>
<dbReference type="FunFam" id="2.60.40.60:FF:000098">
    <property type="entry name" value="cadherin-23 isoform X1"/>
    <property type="match status" value="1"/>
</dbReference>
<feature type="region of interest" description="Disordered" evidence="13">
    <location>
        <begin position="1866"/>
        <end position="1893"/>
    </location>
</feature>
<evidence type="ECO:0000256" key="5">
    <source>
        <dbReference type="ARBA" id="ARBA00022737"/>
    </source>
</evidence>
<dbReference type="EMBL" id="BPLQ01010818">
    <property type="protein sequence ID" value="GIY53807.1"/>
    <property type="molecule type" value="Genomic_DNA"/>
</dbReference>
<evidence type="ECO:0000256" key="11">
    <source>
        <dbReference type="ARBA" id="ARBA00059331"/>
    </source>
</evidence>
<dbReference type="InterPro" id="IPR015919">
    <property type="entry name" value="Cadherin-like_sf"/>
</dbReference>
<evidence type="ECO:0000256" key="9">
    <source>
        <dbReference type="ARBA" id="ARBA00023136"/>
    </source>
</evidence>
<feature type="domain" description="Cadherin" evidence="15">
    <location>
        <begin position="66"/>
        <end position="159"/>
    </location>
</feature>
<feature type="domain" description="Cadherin" evidence="15">
    <location>
        <begin position="827"/>
        <end position="948"/>
    </location>
</feature>
<dbReference type="PANTHER" id="PTHR24026">
    <property type="entry name" value="FAT ATYPICAL CADHERIN-RELATED"/>
    <property type="match status" value="1"/>
</dbReference>
<dbReference type="GO" id="GO:0060429">
    <property type="term" value="P:epithelium development"/>
    <property type="evidence" value="ECO:0007669"/>
    <property type="project" value="UniProtKB-ARBA"/>
</dbReference>
<keyword evidence="3 14" id="KW-0812">Transmembrane</keyword>
<keyword evidence="8 14" id="KW-1133">Transmembrane helix</keyword>
<evidence type="ECO:0000256" key="8">
    <source>
        <dbReference type="ARBA" id="ARBA00022989"/>
    </source>
</evidence>
<dbReference type="InterPro" id="IPR020894">
    <property type="entry name" value="Cadherin_CS"/>
</dbReference>
<keyword evidence="17" id="KW-1185">Reference proteome</keyword>
<name>A0AAV4U7U1_9ARAC</name>
<dbReference type="GO" id="GO:0007156">
    <property type="term" value="P:homophilic cell adhesion via plasma membrane adhesion molecules"/>
    <property type="evidence" value="ECO:0007669"/>
    <property type="project" value="InterPro"/>
</dbReference>
<feature type="domain" description="Cadherin" evidence="15">
    <location>
        <begin position="1512"/>
        <end position="1634"/>
    </location>
</feature>
<feature type="domain" description="Cadherin" evidence="15">
    <location>
        <begin position="1272"/>
        <end position="1382"/>
    </location>
</feature>
<dbReference type="GO" id="GO:0009653">
    <property type="term" value="P:anatomical structure morphogenesis"/>
    <property type="evidence" value="ECO:0007669"/>
    <property type="project" value="UniProtKB-ARBA"/>
</dbReference>
<comment type="subcellular location">
    <subcellularLocation>
        <location evidence="1">Cell membrane</location>
        <topology evidence="1">Single-pass type I membrane protein</topology>
    </subcellularLocation>
</comment>
<dbReference type="SUPFAM" id="SSF49313">
    <property type="entry name" value="Cadherin-like"/>
    <property type="match status" value="14"/>
</dbReference>
<evidence type="ECO:0000256" key="10">
    <source>
        <dbReference type="ARBA" id="ARBA00023180"/>
    </source>
</evidence>
<evidence type="ECO:0000313" key="16">
    <source>
        <dbReference type="EMBL" id="GIY53807.1"/>
    </source>
</evidence>
<gene>
    <name evidence="16" type="primary">Cad87A</name>
    <name evidence="16" type="ORF">CDAR_13671</name>
</gene>
<dbReference type="GO" id="GO:0005509">
    <property type="term" value="F:calcium ion binding"/>
    <property type="evidence" value="ECO:0007669"/>
    <property type="project" value="UniProtKB-UniRule"/>
</dbReference>
<comment type="function">
    <text evidence="11">Cadherins are calcium-dependent cell adhesion proteins. They preferentially interact with themselves in a homophilic manner in connecting cells.</text>
</comment>
<feature type="compositionally biased region" description="Polar residues" evidence="13">
    <location>
        <begin position="1870"/>
        <end position="1886"/>
    </location>
</feature>
<feature type="domain" description="Cadherin" evidence="15">
    <location>
        <begin position="1387"/>
        <end position="1511"/>
    </location>
</feature>
<dbReference type="FunFam" id="2.60.40.60:FF:000266">
    <property type="entry name" value="Cadherin 23"/>
    <property type="match status" value="1"/>
</dbReference>
<evidence type="ECO:0000256" key="4">
    <source>
        <dbReference type="ARBA" id="ARBA00022729"/>
    </source>
</evidence>
<keyword evidence="4" id="KW-0732">Signal</keyword>
<feature type="domain" description="Cadherin" evidence="15">
    <location>
        <begin position="160"/>
        <end position="272"/>
    </location>
</feature>
<evidence type="ECO:0000256" key="3">
    <source>
        <dbReference type="ARBA" id="ARBA00022692"/>
    </source>
</evidence>
<evidence type="ECO:0000259" key="15">
    <source>
        <dbReference type="PROSITE" id="PS50268"/>
    </source>
</evidence>
<dbReference type="GO" id="GO:0007163">
    <property type="term" value="P:establishment or maintenance of cell polarity"/>
    <property type="evidence" value="ECO:0007669"/>
    <property type="project" value="UniProtKB-ARBA"/>
</dbReference>
<accession>A0AAV4U7U1</accession>
<dbReference type="Gene3D" id="2.60.40.60">
    <property type="entry name" value="Cadherins"/>
    <property type="match status" value="14"/>
</dbReference>
<feature type="domain" description="Cadherin" evidence="15">
    <location>
        <begin position="280"/>
        <end position="386"/>
    </location>
</feature>
<feature type="domain" description="Cadherin" evidence="15">
    <location>
        <begin position="1055"/>
        <end position="1162"/>
    </location>
</feature>
<organism evidence="16 17">
    <name type="scientific">Caerostris darwini</name>
    <dbReference type="NCBI Taxonomy" id="1538125"/>
    <lineage>
        <taxon>Eukaryota</taxon>
        <taxon>Metazoa</taxon>
        <taxon>Ecdysozoa</taxon>
        <taxon>Arthropoda</taxon>
        <taxon>Chelicerata</taxon>
        <taxon>Arachnida</taxon>
        <taxon>Araneae</taxon>
        <taxon>Araneomorphae</taxon>
        <taxon>Entelegynae</taxon>
        <taxon>Araneoidea</taxon>
        <taxon>Araneidae</taxon>
        <taxon>Caerostris</taxon>
    </lineage>
</organism>
<feature type="domain" description="Cadherin" evidence="15">
    <location>
        <begin position="721"/>
        <end position="826"/>
    </location>
</feature>
<keyword evidence="10" id="KW-0325">Glycoprotein</keyword>
<feature type="domain" description="Cadherin" evidence="15">
    <location>
        <begin position="387"/>
        <end position="501"/>
    </location>
</feature>
<dbReference type="PROSITE" id="PS50268">
    <property type="entry name" value="CADHERIN_2"/>
    <property type="match status" value="14"/>
</dbReference>
<sequence length="1912" mass="210042">MEKKYQSLKLQEEFHGKGISSSNDASKATSVTPEMLFSILVLLCSTGHVICNSPPIFLRNIDLAVIKENTPIGSIFFNLLGSDPENSTVTYGLEGTDRFQVNSSTGVITVAAQIDREVNDSLRFYVTLEDVVGNGQDNNVVRVPVTVIILDENDNEPDFHGTPYEATVLEDTPVGTTVFENIKVTDADDVGGVLQIRCDFHPQHPNACDKFSVVTQSSSPQSSTASLVLRRNLDYAESNFYQIRLIADDGYFNTTEVIAIRVGDVQNRPPVFVGSLTGLVDEDAPVGTLVMTLKAKDGDEGDSRSVTYELVTNPEDFFSVHPLTGELRTARLLDKEIFPSSNGVINVGVKTTEVMSNGALAVGNEAWTVAALTITIRDVNDEPPTFNKISYTVNLNENVANGTPLPNLDMFVQDTDSGSNSVFNIELLDDSGIFSVEPNLATGSTSVSIRVNNGPLDYENPNQRKFILLVVAKEAFTNPQLSGTGTVTVNILDTNDNVPKFEKPEYKASIIENAPAGTVVDTITATDRDTMIFGEAGIVYSIFGNGAEKFQVGETSGVITVAPCQTPGSGNCLDFETRPTYYLSYQAVDDMGRGLATVVPLTITLSDANDNAPVFLHESYSATIDEGAFKFDTPLRVQAVDADATSVVQYSILAGNSLNIFAIDGRSGEISVTQRSGLDVSALRTDTIILTVQANDGGNGVVTTTVKITVKDANNNKPIFEKEMYEASIPESSPAGTVVEQVSASDADTGVNAEISYRIQKGGSDDFDIHPRSGEITVKTGAKMDYDRRKEYNIEIIAVDGGSPMHTGTATLVVQILNSNDKAPYFTPSTQRTQVTEDQNEGHIFYTLKAADPDITNPDSLIYAVSEPITATDKDGRQLPSQVSGYKAFFDVIPESGEVKVASRLDREMAAIVTLTVVVTDISASPPQTGTGTLVVTIIDLNDFPPSFPRPWTAENPEIHINAMEEQPKGSVVSTLVATDPDSNIAEYRIEPENEYFHIDNTSGVISVKSRVDYESIQEVVFKVVAYDTGIPQMSASAIITATVLNINDNDPMFNKTSYHATVPENSPQGTSVIEVNAIDSDAGDFGVIRYSLLGERSLDFTIDQKGIVRVAAAANLDRESTTSITLQVVATDQGQDVNTRRAISVPLYIKLEDRNDNPPMFSQREYEASIVSNLPISPPSSVLQLTADDRDIGENAKILYSIISGNEKGVFDINQESGVIYPVKELPDNVKSFKLRVRAVNPGYEDNMDEAIIRIKIVEINQDKPKFIIPATPNATVEILENQSVPDFLVLIVSAEDKDRGENGRVSYYLKVGDTNVEETEHFRINTVTGEIRTKSILDREEQSKYQLVLAARDNGSPTVFESLRFLTVILVDVDDNSPEFPRTQTTNPYVFTLEENLPVNFPIGRVLAQDKDVGENALIYYYIVDGNFGGCFRVEKTTGMIKSNSTFDREEKEVFEIVVKAISNPDYIVYEREEEQGFSAASRSYREEDLSLALVRITIADVNDNTPMFLNDPYLVGIRTSTQVGDLVAAVSATDPDVGDNGRFEYRLDAIRLFRPGVTGSVRPVPSPFNISADGHITASQLMAQYDHARFELQVAAKEVASPFRVAKAIVKVWIYEQNQLVRVIVPQPPEEVNRKKAIIHEILSNATRGVVVIDDIRYHVNEKKKLVRKWTDLYIHVVNNQDEMMLIPQVLEAVDSNSKILNERSEFKIHKIVPAYVSLLEDEFDLALAALIALLVVIFVGIITMIVCCLCLKKWYAVKIHEALIPKDKTTENGNMTENPLWTEQKLKLYEEQELSMSVVPDHADNTRQITAAEVESDAVYATLRKGNRLATFQHQPANEYATLDGCSTGQTLDIQPDSHEYHELNSRQPSGYFTSEPTSSEAHTPKEVRQSTLTIDKDGEPVLVTELL</sequence>
<proteinExistence type="predicted"/>
<dbReference type="PANTHER" id="PTHR24026:SF126">
    <property type="entry name" value="PROTOCADHERIN FAT 4"/>
    <property type="match status" value="1"/>
</dbReference>
<evidence type="ECO:0000256" key="13">
    <source>
        <dbReference type="SAM" id="MobiDB-lite"/>
    </source>
</evidence>
<evidence type="ECO:0000256" key="7">
    <source>
        <dbReference type="ARBA" id="ARBA00022889"/>
    </source>
</evidence>
<evidence type="ECO:0000256" key="1">
    <source>
        <dbReference type="ARBA" id="ARBA00004251"/>
    </source>
</evidence>
<evidence type="ECO:0000313" key="17">
    <source>
        <dbReference type="Proteomes" id="UP001054837"/>
    </source>
</evidence>
<feature type="domain" description="Cadherin" evidence="15">
    <location>
        <begin position="955"/>
        <end position="1054"/>
    </location>
</feature>
<reference evidence="16 17" key="1">
    <citation type="submission" date="2021-06" db="EMBL/GenBank/DDBJ databases">
        <title>Caerostris darwini draft genome.</title>
        <authorList>
            <person name="Kono N."/>
            <person name="Arakawa K."/>
        </authorList>
    </citation>
    <scope>NUCLEOTIDE SEQUENCE [LARGE SCALE GENOMIC DNA]</scope>
</reference>
<feature type="transmembrane region" description="Helical" evidence="14">
    <location>
        <begin position="1729"/>
        <end position="1755"/>
    </location>
</feature>
<comment type="caution">
    <text evidence="16">The sequence shown here is derived from an EMBL/GenBank/DDBJ whole genome shotgun (WGS) entry which is preliminary data.</text>
</comment>
<dbReference type="FunFam" id="2.60.40.60:FF:000124">
    <property type="entry name" value="Cadherin-related family member 1"/>
    <property type="match status" value="1"/>
</dbReference>
<keyword evidence="2" id="KW-1003">Cell membrane</keyword>